<keyword evidence="1" id="KW-0472">Membrane</keyword>
<name>A0A934UTE9_9BURK</name>
<protein>
    <submittedName>
        <fullName evidence="2">DUF2306 domain-containing protein</fullName>
    </submittedName>
</protein>
<feature type="transmembrane region" description="Helical" evidence="1">
    <location>
        <begin position="113"/>
        <end position="130"/>
    </location>
</feature>
<dbReference type="Proteomes" id="UP000617041">
    <property type="component" value="Unassembled WGS sequence"/>
</dbReference>
<dbReference type="InterPro" id="IPR018750">
    <property type="entry name" value="DUF2306_membrane"/>
</dbReference>
<feature type="transmembrane region" description="Helical" evidence="1">
    <location>
        <begin position="52"/>
        <end position="77"/>
    </location>
</feature>
<sequence length="181" mass="19373">MSTLRQRLRGPGASQAWIAVAIVTVAYVAVVVDRLQDLPDAFRGFGFHPQVLLHASWSTQVHLLAGFVAMALGVLQLRAPKGTPRHRALGYAWATVMLALCGSALAMKQHVGLLQILAVIVIGLLGKAVWHARRHEVAQHAHLMRVLVLGATLAVGLFTAVPGRISWQLFFAGSPATAAGR</sequence>
<keyword evidence="3" id="KW-1185">Reference proteome</keyword>
<dbReference type="EMBL" id="JAEDAO010000001">
    <property type="protein sequence ID" value="MBK0394871.1"/>
    <property type="molecule type" value="Genomic_DNA"/>
</dbReference>
<feature type="transmembrane region" description="Helical" evidence="1">
    <location>
        <begin position="89"/>
        <end position="107"/>
    </location>
</feature>
<feature type="transmembrane region" description="Helical" evidence="1">
    <location>
        <begin position="12"/>
        <end position="32"/>
    </location>
</feature>
<organism evidence="2 3">
    <name type="scientific">Ramlibacter algicola</name>
    <dbReference type="NCBI Taxonomy" id="2795217"/>
    <lineage>
        <taxon>Bacteria</taxon>
        <taxon>Pseudomonadati</taxon>
        <taxon>Pseudomonadota</taxon>
        <taxon>Betaproteobacteria</taxon>
        <taxon>Burkholderiales</taxon>
        <taxon>Comamonadaceae</taxon>
        <taxon>Ramlibacter</taxon>
    </lineage>
</organism>
<comment type="caution">
    <text evidence="2">The sequence shown here is derived from an EMBL/GenBank/DDBJ whole genome shotgun (WGS) entry which is preliminary data.</text>
</comment>
<evidence type="ECO:0000256" key="1">
    <source>
        <dbReference type="SAM" id="Phobius"/>
    </source>
</evidence>
<dbReference type="Pfam" id="PF10067">
    <property type="entry name" value="DUF2306"/>
    <property type="match status" value="1"/>
</dbReference>
<keyword evidence="1" id="KW-0812">Transmembrane</keyword>
<reference evidence="2" key="1">
    <citation type="submission" date="2020-12" db="EMBL/GenBank/DDBJ databases">
        <title>Ramlibacter sp. nov., isolated from a freshwater alga, Cryptomonas.</title>
        <authorList>
            <person name="Kim H.M."/>
            <person name="Jeon C.O."/>
        </authorList>
    </citation>
    <scope>NUCLEOTIDE SEQUENCE</scope>
    <source>
        <strain evidence="2">CrO1</strain>
    </source>
</reference>
<evidence type="ECO:0000313" key="2">
    <source>
        <dbReference type="EMBL" id="MBK0394871.1"/>
    </source>
</evidence>
<evidence type="ECO:0000313" key="3">
    <source>
        <dbReference type="Proteomes" id="UP000617041"/>
    </source>
</evidence>
<gene>
    <name evidence="2" type="ORF">I8E28_19865</name>
</gene>
<dbReference type="RefSeq" id="WP_200789953.1">
    <property type="nucleotide sequence ID" value="NZ_JAEDAO010000001.1"/>
</dbReference>
<accession>A0A934UTE9</accession>
<keyword evidence="1" id="KW-1133">Transmembrane helix</keyword>
<dbReference type="AlphaFoldDB" id="A0A934UTE9"/>
<feature type="transmembrane region" description="Helical" evidence="1">
    <location>
        <begin position="142"/>
        <end position="161"/>
    </location>
</feature>
<proteinExistence type="predicted"/>